<evidence type="ECO:0000256" key="3">
    <source>
        <dbReference type="ARBA" id="ARBA00008621"/>
    </source>
</evidence>
<evidence type="ECO:0000256" key="10">
    <source>
        <dbReference type="RuleBase" id="RU004338"/>
    </source>
</evidence>
<accession>A0A160PSW4</accession>
<dbReference type="GO" id="GO:0051252">
    <property type="term" value="P:regulation of RNA metabolic process"/>
    <property type="evidence" value="ECO:0007669"/>
    <property type="project" value="InterPro"/>
</dbReference>
<dbReference type="InterPro" id="IPR010203">
    <property type="entry name" value="RraA"/>
</dbReference>
<dbReference type="CDD" id="cd16841">
    <property type="entry name" value="RraA_family"/>
    <property type="match status" value="1"/>
</dbReference>
<evidence type="ECO:0000256" key="1">
    <source>
        <dbReference type="ARBA" id="ARBA00001342"/>
    </source>
</evidence>
<feature type="binding site" evidence="9">
    <location>
        <position position="103"/>
    </location>
    <ligand>
        <name>Mg(2+)</name>
        <dbReference type="ChEBI" id="CHEBI:18420"/>
    </ligand>
</feature>
<evidence type="ECO:0000256" key="4">
    <source>
        <dbReference type="ARBA" id="ARBA00011233"/>
    </source>
</evidence>
<protein>
    <recommendedName>
        <fullName evidence="10">4-hydroxy-4-methyl-2-oxoglutarate aldolase</fullName>
        <shortName evidence="10">HMG aldolase</shortName>
        <ecNumber evidence="10">4.1.1.112</ecNumber>
        <ecNumber evidence="10">4.1.3.17</ecNumber>
    </recommendedName>
    <alternativeName>
        <fullName evidence="10">Oxaloacetate decarboxylase</fullName>
    </alternativeName>
</protein>
<keyword evidence="5 9" id="KW-0479">Metal-binding</keyword>
<dbReference type="GO" id="GO:0008428">
    <property type="term" value="F:ribonuclease inhibitor activity"/>
    <property type="evidence" value="ECO:0007669"/>
    <property type="project" value="InterPro"/>
</dbReference>
<organism evidence="11 12">
    <name type="scientific">Corynebacterium suranareeae</name>
    <dbReference type="NCBI Taxonomy" id="2506452"/>
    <lineage>
        <taxon>Bacteria</taxon>
        <taxon>Bacillati</taxon>
        <taxon>Actinomycetota</taxon>
        <taxon>Actinomycetes</taxon>
        <taxon>Mycobacteriales</taxon>
        <taxon>Corynebacteriaceae</taxon>
        <taxon>Corynebacterium</taxon>
    </lineage>
</organism>
<evidence type="ECO:0000256" key="2">
    <source>
        <dbReference type="ARBA" id="ARBA00001968"/>
    </source>
</evidence>
<dbReference type="NCBIfam" id="TIGR01935">
    <property type="entry name" value="NOT-MenG"/>
    <property type="match status" value="1"/>
</dbReference>
<proteinExistence type="inferred from homology"/>
<dbReference type="EC" id="4.1.3.17" evidence="10"/>
<dbReference type="GO" id="GO:0008948">
    <property type="term" value="F:oxaloacetate decarboxylase activity"/>
    <property type="evidence" value="ECO:0007669"/>
    <property type="project" value="UniProtKB-EC"/>
</dbReference>
<feature type="binding site" evidence="9">
    <location>
        <begin position="80"/>
        <end position="83"/>
    </location>
    <ligand>
        <name>substrate</name>
    </ligand>
</feature>
<evidence type="ECO:0000256" key="6">
    <source>
        <dbReference type="ARBA" id="ARBA00023239"/>
    </source>
</evidence>
<dbReference type="PANTHER" id="PTHR33254:SF4">
    <property type="entry name" value="4-HYDROXY-4-METHYL-2-OXOGLUTARATE ALDOLASE 3-RELATED"/>
    <property type="match status" value="1"/>
</dbReference>
<dbReference type="Gene3D" id="3.50.30.40">
    <property type="entry name" value="Ribonuclease E inhibitor RraA/RraA-like"/>
    <property type="match status" value="1"/>
</dbReference>
<dbReference type="AlphaFoldDB" id="A0A160PSW4"/>
<dbReference type="NCBIfam" id="NF006875">
    <property type="entry name" value="PRK09372.1"/>
    <property type="match status" value="1"/>
</dbReference>
<comment type="subunit">
    <text evidence="4 10">Homotrimer.</text>
</comment>
<evidence type="ECO:0000256" key="5">
    <source>
        <dbReference type="ARBA" id="ARBA00022723"/>
    </source>
</evidence>
<gene>
    <name evidence="11" type="ORF">N24_3155</name>
</gene>
<dbReference type="KEGG" id="csur:N24_3155"/>
<comment type="catalytic activity">
    <reaction evidence="1 10">
        <text>4-hydroxy-4-methyl-2-oxoglutarate = 2 pyruvate</text>
        <dbReference type="Rhea" id="RHEA:22748"/>
        <dbReference type="ChEBI" id="CHEBI:15361"/>
        <dbReference type="ChEBI" id="CHEBI:58276"/>
        <dbReference type="EC" id="4.1.3.17"/>
    </reaction>
</comment>
<dbReference type="GO" id="GO:0046872">
    <property type="term" value="F:metal ion binding"/>
    <property type="evidence" value="ECO:0007669"/>
    <property type="project" value="UniProtKB-KW"/>
</dbReference>
<keyword evidence="6 10" id="KW-0456">Lyase</keyword>
<evidence type="ECO:0000313" key="12">
    <source>
        <dbReference type="Proteomes" id="UP000218244"/>
    </source>
</evidence>
<reference evidence="11 12" key="1">
    <citation type="submission" date="2016-02" db="EMBL/GenBank/DDBJ databases">
        <title>Corynebacterium glutamicum N24 whole genome sequencing project.</title>
        <authorList>
            <person name="Matsutani M."/>
            <person name="Nangtapong N."/>
            <person name="Yakushi T."/>
            <person name="Matsushita K."/>
        </authorList>
    </citation>
    <scope>NUCLEOTIDE SEQUENCE [LARGE SCALE GENOMIC DNA]</scope>
    <source>
        <strain evidence="11 12">N24</strain>
    </source>
</reference>
<dbReference type="InterPro" id="IPR005493">
    <property type="entry name" value="RraA/RraA-like"/>
</dbReference>
<dbReference type="EMBL" id="AP017369">
    <property type="protein sequence ID" value="BAU97417.1"/>
    <property type="molecule type" value="Genomic_DNA"/>
</dbReference>
<dbReference type="GO" id="GO:0047443">
    <property type="term" value="F:4-hydroxy-4-methyl-2-oxoglutarate aldolase activity"/>
    <property type="evidence" value="ECO:0007669"/>
    <property type="project" value="UniProtKB-EC"/>
</dbReference>
<dbReference type="Proteomes" id="UP000218244">
    <property type="component" value="Chromosome"/>
</dbReference>
<dbReference type="Pfam" id="PF03737">
    <property type="entry name" value="RraA-like"/>
    <property type="match status" value="1"/>
</dbReference>
<comment type="function">
    <text evidence="7 10">Catalyzes the aldol cleavage of 4-hydroxy-4-methyl-2-oxoglutarate (HMG) into 2 molecules of pyruvate. Also contains a secondary oxaloacetate (OAA) decarboxylase activity due to the common pyruvate enolate transition state formed following C-C bond cleavage in the retro-aldol and decarboxylation reactions.</text>
</comment>
<dbReference type="RefSeq" id="WP_096459388.1">
    <property type="nucleotide sequence ID" value="NZ_AP017369.1"/>
</dbReference>
<keyword evidence="9" id="KW-0460">Magnesium</keyword>
<comment type="catalytic activity">
    <reaction evidence="8 10">
        <text>oxaloacetate + H(+) = pyruvate + CO2</text>
        <dbReference type="Rhea" id="RHEA:15641"/>
        <dbReference type="ChEBI" id="CHEBI:15361"/>
        <dbReference type="ChEBI" id="CHEBI:15378"/>
        <dbReference type="ChEBI" id="CHEBI:16452"/>
        <dbReference type="ChEBI" id="CHEBI:16526"/>
        <dbReference type="EC" id="4.1.1.112"/>
    </reaction>
</comment>
<sequence length="162" mass="17333">MTTTENLQRTSDLYDVHGDAFNSLAIDFHNFGGIEFFSGPAYTVDLFEDNGLLKTIMQQKGEGRVLVVNGHGSLACTLLGGNMAKILLDNGWSGTIINGTIRDRDELAALPFGCLALGSNPKRSLKDGAGREDITINFGGVDIHPGAMIYADSDGVLVEVQK</sequence>
<comment type="cofactor">
    <cofactor evidence="9">
        <name>Mg(2+)</name>
        <dbReference type="ChEBI" id="CHEBI:18420"/>
    </cofactor>
</comment>
<dbReference type="PANTHER" id="PTHR33254">
    <property type="entry name" value="4-HYDROXY-4-METHYL-2-OXOGLUTARATE ALDOLASE 3-RELATED"/>
    <property type="match status" value="1"/>
</dbReference>
<dbReference type="InterPro" id="IPR036704">
    <property type="entry name" value="RraA/RraA-like_sf"/>
</dbReference>
<dbReference type="SUPFAM" id="SSF89562">
    <property type="entry name" value="RraA-like"/>
    <property type="match status" value="1"/>
</dbReference>
<evidence type="ECO:0000256" key="9">
    <source>
        <dbReference type="PIRSR" id="PIRSR605493-1"/>
    </source>
</evidence>
<dbReference type="EC" id="4.1.1.112" evidence="10"/>
<evidence type="ECO:0000256" key="8">
    <source>
        <dbReference type="ARBA" id="ARBA00047973"/>
    </source>
</evidence>
<keyword evidence="12" id="KW-1185">Reference proteome</keyword>
<feature type="binding site" evidence="9">
    <location>
        <position position="102"/>
    </location>
    <ligand>
        <name>substrate</name>
    </ligand>
</feature>
<evidence type="ECO:0000313" key="11">
    <source>
        <dbReference type="EMBL" id="BAU97417.1"/>
    </source>
</evidence>
<comment type="cofactor">
    <cofactor evidence="2 10">
        <name>a divalent metal cation</name>
        <dbReference type="ChEBI" id="CHEBI:60240"/>
    </cofactor>
</comment>
<evidence type="ECO:0000256" key="7">
    <source>
        <dbReference type="ARBA" id="ARBA00025046"/>
    </source>
</evidence>
<comment type="similarity">
    <text evidence="3 10">Belongs to the class II aldolase/RraA-like family.</text>
</comment>
<name>A0A160PSW4_9CORY</name>